<evidence type="ECO:0000256" key="6">
    <source>
        <dbReference type="ARBA" id="ARBA00022525"/>
    </source>
</evidence>
<dbReference type="InterPro" id="IPR054593">
    <property type="entry name" value="Beta-mannosidase-like_N2"/>
</dbReference>
<evidence type="ECO:0000259" key="16">
    <source>
        <dbReference type="Pfam" id="PF22666"/>
    </source>
</evidence>
<dbReference type="InterPro" id="IPR041625">
    <property type="entry name" value="Beta-mannosidase_Ig"/>
</dbReference>
<evidence type="ECO:0000256" key="4">
    <source>
        <dbReference type="ARBA" id="ARBA00011738"/>
    </source>
</evidence>
<accession>A0A6A7MW25</accession>
<evidence type="ECO:0000256" key="2">
    <source>
        <dbReference type="ARBA" id="ARBA00004613"/>
    </source>
</evidence>
<dbReference type="InterPro" id="IPR008979">
    <property type="entry name" value="Galactose-bd-like_sf"/>
</dbReference>
<evidence type="ECO:0000256" key="1">
    <source>
        <dbReference type="ARBA" id="ARBA00000829"/>
    </source>
</evidence>
<dbReference type="AlphaFoldDB" id="A0A6A7MW25"/>
<evidence type="ECO:0000259" key="15">
    <source>
        <dbReference type="Pfam" id="PF17786"/>
    </source>
</evidence>
<evidence type="ECO:0000256" key="5">
    <source>
        <dbReference type="ARBA" id="ARBA00012754"/>
    </source>
</evidence>
<dbReference type="GO" id="GO:0006516">
    <property type="term" value="P:glycoprotein catabolic process"/>
    <property type="evidence" value="ECO:0007669"/>
    <property type="project" value="TreeGrafter"/>
</dbReference>
<dbReference type="Gene3D" id="2.60.40.10">
    <property type="entry name" value="Immunoglobulins"/>
    <property type="match status" value="3"/>
</dbReference>
<sequence length="863" mass="96666">MTSIVSLCSHADGMLARDWQFRLLPSDPQAAGRAALTQWHAASVPGHVHTDLLALKLIADPYQEHEEAGLQWIGNAGWEYRLRFDVDAATLTHGRQHLVLDGVDTFADIWLNGVKLRSTANAFRSWRLNVRGMLKACGNELLVQLHSPIGRMLPAVQAMPHKLQGNYPSPYGDEPRDAMTANFVRKPGYHYGWDWGPRFVTAGIWRAVRLETGDVARLAELHVQQLEVNAELARLNVQCSLRLDRAAPLKLQLTLIDPDGQQVRSITRLLAMQAGMQREQFAVQVDRPRRWFPNGYGEAALYTLVVQISDANGVVLEQRRRVGLRSVELRRARDQWGRQFHFVVNGISVFAKGANVIPFDMFPNRVSSAAMRGILKSAQKANMNMLRNWGGGYYECDEFYDIADELGLMVWQDFMFGGGVVPAYDARFRNNVLFEAVQQVRRLRDHACVVLWCGNNEEETAWKDWGIGAKLKAEAPEFAATVWDGYVQLFGTLLRKVVAKNGGGMGYLSSSPSNDLDGPANDSNNGDKHYWDVWAGSKPVEEYQRETPRFMSEFGLQAWPVAATIDSVIARKHQQIDSTEVRAHQKFLAGAGNDRILHYIRANYREPAGFADFVYLSQVMQAEGIELASLHHRASMPRTMGSLYWQLNDVWPGASWASVDYYGRWKALQFHTRRFFAPVIVAASRDGGVTRATLVSDSQQTQIGELRMRVMDMHGRCLREESEQHVMRPVAVVQVASYCDDYLLGQLDPRRHVAVFELTLGGQVVSRSVVYFVAAKELDLPDPGLHAELSEQGDHVRLELSCKALARAVWVEFEGLDVELSDNALTLLPGEQRVLRVSGAGGAGASIADLRRCLKLRHLGAAV</sequence>
<dbReference type="Gene3D" id="3.20.20.80">
    <property type="entry name" value="Glycosidases"/>
    <property type="match status" value="1"/>
</dbReference>
<dbReference type="FunFam" id="3.20.20.80:FF:000050">
    <property type="entry name" value="Beta-mannosidase B"/>
    <property type="match status" value="1"/>
</dbReference>
<dbReference type="Proteomes" id="UP000440498">
    <property type="component" value="Unassembled WGS sequence"/>
</dbReference>
<dbReference type="GO" id="GO:0005975">
    <property type="term" value="P:carbohydrate metabolic process"/>
    <property type="evidence" value="ECO:0007669"/>
    <property type="project" value="InterPro"/>
</dbReference>
<keyword evidence="7 17" id="KW-0378">Hydrolase</keyword>
<dbReference type="InterPro" id="IPR050887">
    <property type="entry name" value="Beta-mannosidase_GH2"/>
</dbReference>
<comment type="caution">
    <text evidence="17">The sequence shown here is derived from an EMBL/GenBank/DDBJ whole genome shotgun (WGS) entry which is preliminary data.</text>
</comment>
<comment type="similarity">
    <text evidence="10">Belongs to the glycosyl hydrolase 2 family. Beta-mannosidase B subfamily.</text>
</comment>
<keyword evidence="6" id="KW-0964">Secreted</keyword>
<evidence type="ECO:0000256" key="3">
    <source>
        <dbReference type="ARBA" id="ARBA00004740"/>
    </source>
</evidence>
<dbReference type="RefSeq" id="WP_152836075.1">
    <property type="nucleotide sequence ID" value="NZ_WHUG01000001.1"/>
</dbReference>
<dbReference type="EC" id="3.2.1.25" evidence="5"/>
<feature type="domain" description="Mannosidase Ig/CBM-like" evidence="15">
    <location>
        <begin position="694"/>
        <end position="776"/>
    </location>
</feature>
<dbReference type="InterPro" id="IPR013783">
    <property type="entry name" value="Ig-like_fold"/>
</dbReference>
<evidence type="ECO:0000256" key="12">
    <source>
        <dbReference type="ARBA" id="ARBA00041614"/>
    </source>
</evidence>
<dbReference type="Gene3D" id="2.60.120.260">
    <property type="entry name" value="Galactose-binding domain-like"/>
    <property type="match status" value="1"/>
</dbReference>
<dbReference type="InterPro" id="IPR017853">
    <property type="entry name" value="GH"/>
</dbReference>
<dbReference type="PANTHER" id="PTHR43730">
    <property type="entry name" value="BETA-MANNOSIDASE"/>
    <property type="match status" value="1"/>
</dbReference>
<dbReference type="GO" id="GO:0005576">
    <property type="term" value="C:extracellular region"/>
    <property type="evidence" value="ECO:0007669"/>
    <property type="project" value="UniProtKB-SubCell"/>
</dbReference>
<evidence type="ECO:0000256" key="10">
    <source>
        <dbReference type="ARBA" id="ARBA00038429"/>
    </source>
</evidence>
<comment type="subunit">
    <text evidence="4">Homodimer.</text>
</comment>
<comment type="pathway">
    <text evidence="3">Glycan metabolism; N-glycan degradation.</text>
</comment>
<protein>
    <recommendedName>
        <fullName evidence="11">Beta-mannosidase B</fullName>
        <ecNumber evidence="5">3.2.1.25</ecNumber>
    </recommendedName>
    <alternativeName>
        <fullName evidence="12">Mannanase B</fullName>
    </alternativeName>
</protein>
<dbReference type="EMBL" id="WHUG01000001">
    <property type="protein sequence ID" value="MQA36689.1"/>
    <property type="molecule type" value="Genomic_DNA"/>
</dbReference>
<evidence type="ECO:0000259" key="13">
    <source>
        <dbReference type="Pfam" id="PF00703"/>
    </source>
</evidence>
<dbReference type="Pfam" id="PF00703">
    <property type="entry name" value="Glyco_hydro_2"/>
    <property type="match status" value="1"/>
</dbReference>
<comment type="catalytic activity">
    <reaction evidence="1">
        <text>Hydrolysis of terminal, non-reducing beta-D-mannose residues in beta-D-mannosides.</text>
        <dbReference type="EC" id="3.2.1.25"/>
    </reaction>
</comment>
<gene>
    <name evidence="17" type="ORF">GEV02_00885</name>
</gene>
<evidence type="ECO:0000259" key="14">
    <source>
        <dbReference type="Pfam" id="PF17753"/>
    </source>
</evidence>
<dbReference type="PANTHER" id="PTHR43730:SF1">
    <property type="entry name" value="BETA-MANNOSIDASE"/>
    <property type="match status" value="1"/>
</dbReference>
<organism evidence="17 18">
    <name type="scientific">Rugamonas aquatica</name>
    <dbReference type="NCBI Taxonomy" id="2743357"/>
    <lineage>
        <taxon>Bacteria</taxon>
        <taxon>Pseudomonadati</taxon>
        <taxon>Pseudomonadota</taxon>
        <taxon>Betaproteobacteria</taxon>
        <taxon>Burkholderiales</taxon>
        <taxon>Oxalobacteraceae</taxon>
        <taxon>Telluria group</taxon>
        <taxon>Rugamonas</taxon>
    </lineage>
</organism>
<feature type="domain" description="Glycoside hydrolase family 2 immunoglobulin-like beta-sandwich" evidence="13">
    <location>
        <begin position="221"/>
        <end position="325"/>
    </location>
</feature>
<dbReference type="SUPFAM" id="SSF51445">
    <property type="entry name" value="(Trans)glycosidases"/>
    <property type="match status" value="1"/>
</dbReference>
<evidence type="ECO:0000313" key="17">
    <source>
        <dbReference type="EMBL" id="MQA36689.1"/>
    </source>
</evidence>
<keyword evidence="9" id="KW-0326">Glycosidase</keyword>
<dbReference type="InterPro" id="IPR036156">
    <property type="entry name" value="Beta-gal/glucu_dom_sf"/>
</dbReference>
<reference evidence="17 18" key="1">
    <citation type="submission" date="2019-10" db="EMBL/GenBank/DDBJ databases">
        <title>Two novel species isolated from a subtropical stream in China.</title>
        <authorList>
            <person name="Lu H."/>
        </authorList>
    </citation>
    <scope>NUCLEOTIDE SEQUENCE [LARGE SCALE GENOMIC DNA]</scope>
    <source>
        <strain evidence="17 18">FT29W</strain>
    </source>
</reference>
<evidence type="ECO:0000313" key="18">
    <source>
        <dbReference type="Proteomes" id="UP000440498"/>
    </source>
</evidence>
<feature type="domain" description="Beta-mannosidase Ig-fold" evidence="14">
    <location>
        <begin position="780"/>
        <end position="859"/>
    </location>
</feature>
<comment type="subcellular location">
    <subcellularLocation>
        <location evidence="2">Secreted</location>
    </subcellularLocation>
</comment>
<feature type="domain" description="Beta-mannosidase-like galactose-binding" evidence="16">
    <location>
        <begin position="37"/>
        <end position="206"/>
    </location>
</feature>
<dbReference type="Pfam" id="PF17753">
    <property type="entry name" value="Ig_mannosidase"/>
    <property type="match status" value="1"/>
</dbReference>
<dbReference type="SUPFAM" id="SSF49303">
    <property type="entry name" value="beta-Galactosidase/glucuronidase domain"/>
    <property type="match status" value="3"/>
</dbReference>
<evidence type="ECO:0000256" key="8">
    <source>
        <dbReference type="ARBA" id="ARBA00023180"/>
    </source>
</evidence>
<dbReference type="SUPFAM" id="SSF49785">
    <property type="entry name" value="Galactose-binding domain-like"/>
    <property type="match status" value="1"/>
</dbReference>
<evidence type="ECO:0000256" key="7">
    <source>
        <dbReference type="ARBA" id="ARBA00022801"/>
    </source>
</evidence>
<name>A0A6A7MW25_9BURK</name>
<keyword evidence="18" id="KW-1185">Reference proteome</keyword>
<dbReference type="InterPro" id="IPR041447">
    <property type="entry name" value="Mannosidase_ig"/>
</dbReference>
<evidence type="ECO:0000256" key="9">
    <source>
        <dbReference type="ARBA" id="ARBA00023295"/>
    </source>
</evidence>
<dbReference type="InterPro" id="IPR006102">
    <property type="entry name" value="Ig-like_GH2"/>
</dbReference>
<dbReference type="Pfam" id="PF22666">
    <property type="entry name" value="Glyco_hydro_2_N2"/>
    <property type="match status" value="1"/>
</dbReference>
<evidence type="ECO:0000256" key="11">
    <source>
        <dbReference type="ARBA" id="ARBA00041069"/>
    </source>
</evidence>
<dbReference type="GO" id="GO:0004567">
    <property type="term" value="F:beta-mannosidase activity"/>
    <property type="evidence" value="ECO:0007669"/>
    <property type="project" value="UniProtKB-EC"/>
</dbReference>
<dbReference type="Pfam" id="PF17786">
    <property type="entry name" value="Mannosidase_ig"/>
    <property type="match status" value="1"/>
</dbReference>
<proteinExistence type="inferred from homology"/>
<keyword evidence="8" id="KW-0325">Glycoprotein</keyword>